<evidence type="ECO:0000259" key="7">
    <source>
        <dbReference type="Pfam" id="PF18065"/>
    </source>
</evidence>
<dbReference type="InterPro" id="IPR015500">
    <property type="entry name" value="Peptidase_S8_subtilisin-rel"/>
</dbReference>
<keyword evidence="3" id="KW-0378">Hydrolase</keyword>
<keyword evidence="4" id="KW-0720">Serine protease</keyword>
<dbReference type="InterPro" id="IPR000209">
    <property type="entry name" value="Peptidase_S8/S53_dom"/>
</dbReference>
<sequence>MVVVRLNTNPQEFLKSYFQAPAWRPIRARGVVRSAVGGYCSLVPEINRSQPEATRPAVALSKSKLNPASNLDLLKGLRELHEVTGGGSSRVTVAVIDGPVDFTHGVFAGADLRFALGANAMSAEAGNSMAEHGTHVASILFGQPGTEVEGICPGVRGIIIPVYDAVTRSAPQLEVARAIELAIEEGADIINFSGGQYSDTGVADQWLSDAVARCAEAGVLLIAAAGNDGCECLHVPAAAATALAVGAINSWGEPMDFSNWGHGYSCNGITAPGADILGAVPGGGVSRLSGTSFATPIVAGVAALLLSQGRESVSGVVPSSLMIREFILRGSAPCGSNDLDICQRLLSGTIDVEGAVAAMSEAMAVGTSGVSPAGGCGCGGSPQDANAESGVSASVRPSMADAPEGQNMVYALGNLSYDFGTEARRDSFKQLMPPVEVNGDVVPPNPYDARQLVSYLGQNLSEARALTWTLNVELTPVYALEPTGAFGADLYSRLVEILAGEILGEGDEDHIQRVSIPGRLTGNTVRLFSGQVVPVLQLENPRGMYGWKHNGLISQAAEAVSGRTSSTADLLTIQNNLRGFLDRVYYDLRNLGVLSSDRAVNFAATNAFQAAMVFSEALGGGMQLETIETEMSPFARADADAWDVKMKFFDPENTRRARRVYRFTVDVSEMMPVTLGEVRSWTTAV</sequence>
<reference evidence="8" key="1">
    <citation type="submission" date="2020-05" db="EMBL/GenBank/DDBJ databases">
        <authorList>
            <person name="Chiriac C."/>
            <person name="Salcher M."/>
            <person name="Ghai R."/>
            <person name="Kavagutti S V."/>
        </authorList>
    </citation>
    <scope>NUCLEOTIDE SEQUENCE</scope>
</reference>
<keyword evidence="2" id="KW-0645">Protease</keyword>
<dbReference type="Pfam" id="PF00082">
    <property type="entry name" value="Peptidase_S8"/>
    <property type="match status" value="1"/>
</dbReference>
<dbReference type="Gene3D" id="3.40.50.200">
    <property type="entry name" value="Peptidase S8/S53 domain"/>
    <property type="match status" value="1"/>
</dbReference>
<protein>
    <submittedName>
        <fullName evidence="8">Unannotated protein</fullName>
    </submittedName>
</protein>
<feature type="domain" description="PatG" evidence="6">
    <location>
        <begin position="409"/>
        <end position="520"/>
    </location>
</feature>
<feature type="domain" description="PatG C-terminal" evidence="7">
    <location>
        <begin position="574"/>
        <end position="681"/>
    </location>
</feature>
<comment type="similarity">
    <text evidence="1">Belongs to the peptidase S8 family.</text>
</comment>
<dbReference type="Pfam" id="PF18065">
    <property type="entry name" value="PatG_C"/>
    <property type="match status" value="1"/>
</dbReference>
<proteinExistence type="inferred from homology"/>
<dbReference type="InterPro" id="IPR040483">
    <property type="entry name" value="PatG_dom"/>
</dbReference>
<dbReference type="PANTHER" id="PTHR43806">
    <property type="entry name" value="PEPTIDASE S8"/>
    <property type="match status" value="1"/>
</dbReference>
<evidence type="ECO:0000256" key="3">
    <source>
        <dbReference type="ARBA" id="ARBA00022801"/>
    </source>
</evidence>
<dbReference type="EMBL" id="CAFBMC010000015">
    <property type="protein sequence ID" value="CAB4892074.1"/>
    <property type="molecule type" value="Genomic_DNA"/>
</dbReference>
<dbReference type="InterPro" id="IPR050131">
    <property type="entry name" value="Peptidase_S8_subtilisin-like"/>
</dbReference>
<organism evidence="8">
    <name type="scientific">freshwater metagenome</name>
    <dbReference type="NCBI Taxonomy" id="449393"/>
    <lineage>
        <taxon>unclassified sequences</taxon>
        <taxon>metagenomes</taxon>
        <taxon>ecological metagenomes</taxon>
    </lineage>
</organism>
<feature type="domain" description="Peptidase S8/S53" evidence="5">
    <location>
        <begin position="90"/>
        <end position="312"/>
    </location>
</feature>
<evidence type="ECO:0000256" key="1">
    <source>
        <dbReference type="ARBA" id="ARBA00011073"/>
    </source>
</evidence>
<gene>
    <name evidence="8" type="ORF">UFOPK3495_00447</name>
</gene>
<evidence type="ECO:0000256" key="2">
    <source>
        <dbReference type="ARBA" id="ARBA00022670"/>
    </source>
</evidence>
<evidence type="ECO:0000259" key="6">
    <source>
        <dbReference type="Pfam" id="PF18047"/>
    </source>
</evidence>
<dbReference type="InterPro" id="IPR040636">
    <property type="entry name" value="PatG_C"/>
</dbReference>
<dbReference type="PRINTS" id="PR00723">
    <property type="entry name" value="SUBTILISIN"/>
</dbReference>
<dbReference type="SUPFAM" id="SSF52743">
    <property type="entry name" value="Subtilisin-like"/>
    <property type="match status" value="1"/>
</dbReference>
<accession>A0A6J7FF04</accession>
<dbReference type="PANTHER" id="PTHR43806:SF11">
    <property type="entry name" value="CEREVISIN-RELATED"/>
    <property type="match status" value="1"/>
</dbReference>
<dbReference type="InterPro" id="IPR023828">
    <property type="entry name" value="Peptidase_S8_Ser-AS"/>
</dbReference>
<dbReference type="PROSITE" id="PS00138">
    <property type="entry name" value="SUBTILASE_SER"/>
    <property type="match status" value="1"/>
</dbReference>
<dbReference type="GO" id="GO:0006508">
    <property type="term" value="P:proteolysis"/>
    <property type="evidence" value="ECO:0007669"/>
    <property type="project" value="UniProtKB-KW"/>
</dbReference>
<evidence type="ECO:0000256" key="4">
    <source>
        <dbReference type="ARBA" id="ARBA00022825"/>
    </source>
</evidence>
<evidence type="ECO:0000259" key="5">
    <source>
        <dbReference type="Pfam" id="PF00082"/>
    </source>
</evidence>
<dbReference type="Pfam" id="PF18047">
    <property type="entry name" value="PatG_D"/>
    <property type="match status" value="1"/>
</dbReference>
<dbReference type="GO" id="GO:0005615">
    <property type="term" value="C:extracellular space"/>
    <property type="evidence" value="ECO:0007669"/>
    <property type="project" value="TreeGrafter"/>
</dbReference>
<name>A0A6J7FF04_9ZZZZ</name>
<dbReference type="NCBIfam" id="TIGR03895">
    <property type="entry name" value="protease_PatA"/>
    <property type="match status" value="1"/>
</dbReference>
<dbReference type="InterPro" id="IPR036852">
    <property type="entry name" value="Peptidase_S8/S53_dom_sf"/>
</dbReference>
<dbReference type="InterPro" id="IPR023830">
    <property type="entry name" value="Peptidase_S8A_PatG"/>
</dbReference>
<dbReference type="GO" id="GO:0004252">
    <property type="term" value="F:serine-type endopeptidase activity"/>
    <property type="evidence" value="ECO:0007669"/>
    <property type="project" value="InterPro"/>
</dbReference>
<dbReference type="AlphaFoldDB" id="A0A6J7FF04"/>
<dbReference type="PROSITE" id="PS51892">
    <property type="entry name" value="SUBTILASE"/>
    <property type="match status" value="1"/>
</dbReference>
<evidence type="ECO:0000313" key="8">
    <source>
        <dbReference type="EMBL" id="CAB4892074.1"/>
    </source>
</evidence>